<accession>A0A832I2R4</accession>
<evidence type="ECO:0000259" key="5">
    <source>
        <dbReference type="PROSITE" id="PS50987"/>
    </source>
</evidence>
<dbReference type="InterPro" id="IPR036388">
    <property type="entry name" value="WH-like_DNA-bd_sf"/>
</dbReference>
<dbReference type="SMART" id="SM00418">
    <property type="entry name" value="HTH_ARSR"/>
    <property type="match status" value="1"/>
</dbReference>
<evidence type="ECO:0000256" key="2">
    <source>
        <dbReference type="ARBA" id="ARBA00023125"/>
    </source>
</evidence>
<feature type="compositionally biased region" description="Low complexity" evidence="4">
    <location>
        <begin position="175"/>
        <end position="189"/>
    </location>
</feature>
<dbReference type="CDD" id="cd00090">
    <property type="entry name" value="HTH_ARSR"/>
    <property type="match status" value="1"/>
</dbReference>
<dbReference type="GO" id="GO:0003700">
    <property type="term" value="F:DNA-binding transcription factor activity"/>
    <property type="evidence" value="ECO:0007669"/>
    <property type="project" value="InterPro"/>
</dbReference>
<dbReference type="PRINTS" id="PR00778">
    <property type="entry name" value="HTHARSR"/>
</dbReference>
<keyword evidence="2" id="KW-0238">DNA-binding</keyword>
<dbReference type="Gene3D" id="1.10.10.10">
    <property type="entry name" value="Winged helix-like DNA-binding domain superfamily/Winged helix DNA-binding domain"/>
    <property type="match status" value="1"/>
</dbReference>
<dbReference type="InterPro" id="IPR051011">
    <property type="entry name" value="Metal_resp_trans_reg"/>
</dbReference>
<keyword evidence="3" id="KW-0804">Transcription</keyword>
<evidence type="ECO:0000313" key="6">
    <source>
        <dbReference type="EMBL" id="HGZ43719.1"/>
    </source>
</evidence>
<dbReference type="InterPro" id="IPR001845">
    <property type="entry name" value="HTH_ArsR_DNA-bd_dom"/>
</dbReference>
<dbReference type="PANTHER" id="PTHR43132">
    <property type="entry name" value="ARSENICAL RESISTANCE OPERON REPRESSOR ARSR-RELATED"/>
    <property type="match status" value="1"/>
</dbReference>
<feature type="domain" description="HTH arsR-type" evidence="5">
    <location>
        <begin position="44"/>
        <end position="140"/>
    </location>
</feature>
<name>A0A832I2R4_UNCEI</name>
<dbReference type="AlphaFoldDB" id="A0A832I2R4"/>
<sequence length="234" mass="25063">MLGVRGAERMGTARTMEGCARAPGDANRRNLLRSTRRDGMHDNAMDDEADRIRQGLACLSEPSRFRIAIALLRGVWSVSTLAGEVGLSQSCTTRHLQALERAGLVRRERDGKRVLHHLCLDRPEIESLRVLLGERSPTNRSAPGRAVRARRATSGGEPKSVGSTAVVSTGRRDSAAIAAAGGNEAAGHPAGHESIPGMGAVERSALEPAPESGDRPRTSPARRPADRDLEDFLL</sequence>
<feature type="region of interest" description="Disordered" evidence="4">
    <location>
        <begin position="136"/>
        <end position="234"/>
    </location>
</feature>
<dbReference type="EMBL" id="DSQF01000020">
    <property type="protein sequence ID" value="HGZ43719.1"/>
    <property type="molecule type" value="Genomic_DNA"/>
</dbReference>
<organism evidence="6">
    <name type="scientific">Eiseniibacteriota bacterium</name>
    <dbReference type="NCBI Taxonomy" id="2212470"/>
    <lineage>
        <taxon>Bacteria</taxon>
        <taxon>Candidatus Eiseniibacteriota</taxon>
    </lineage>
</organism>
<keyword evidence="1" id="KW-0805">Transcription regulation</keyword>
<dbReference type="InterPro" id="IPR036390">
    <property type="entry name" value="WH_DNA-bd_sf"/>
</dbReference>
<feature type="compositionally biased region" description="Basic and acidic residues" evidence="4">
    <location>
        <begin position="212"/>
        <end position="227"/>
    </location>
</feature>
<gene>
    <name evidence="6" type="ORF">ENR23_09905</name>
</gene>
<reference evidence="6" key="1">
    <citation type="journal article" date="2020" name="mSystems">
        <title>Genome- and Community-Level Interaction Insights into Carbon Utilization and Element Cycling Functions of Hydrothermarchaeota in Hydrothermal Sediment.</title>
        <authorList>
            <person name="Zhou Z."/>
            <person name="Liu Y."/>
            <person name="Xu W."/>
            <person name="Pan J."/>
            <person name="Luo Z.H."/>
            <person name="Li M."/>
        </authorList>
    </citation>
    <scope>NUCLEOTIDE SEQUENCE [LARGE SCALE GENOMIC DNA]</scope>
    <source>
        <strain evidence="6">SpSt-381</strain>
    </source>
</reference>
<evidence type="ECO:0000256" key="3">
    <source>
        <dbReference type="ARBA" id="ARBA00023163"/>
    </source>
</evidence>
<dbReference type="InterPro" id="IPR011991">
    <property type="entry name" value="ArsR-like_HTH"/>
</dbReference>
<protein>
    <submittedName>
        <fullName evidence="6">ArsR family transcriptional regulator</fullName>
    </submittedName>
</protein>
<dbReference type="GO" id="GO:0003677">
    <property type="term" value="F:DNA binding"/>
    <property type="evidence" value="ECO:0007669"/>
    <property type="project" value="UniProtKB-KW"/>
</dbReference>
<evidence type="ECO:0000256" key="4">
    <source>
        <dbReference type="SAM" id="MobiDB-lite"/>
    </source>
</evidence>
<dbReference type="PANTHER" id="PTHR43132:SF6">
    <property type="entry name" value="HTH-TYPE TRANSCRIPTIONAL REPRESSOR CZRA"/>
    <property type="match status" value="1"/>
</dbReference>
<dbReference type="Pfam" id="PF01022">
    <property type="entry name" value="HTH_5"/>
    <property type="match status" value="1"/>
</dbReference>
<dbReference type="SUPFAM" id="SSF46785">
    <property type="entry name" value="Winged helix' DNA-binding domain"/>
    <property type="match status" value="1"/>
</dbReference>
<proteinExistence type="predicted"/>
<dbReference type="PROSITE" id="PS50987">
    <property type="entry name" value="HTH_ARSR_2"/>
    <property type="match status" value="1"/>
</dbReference>
<comment type="caution">
    <text evidence="6">The sequence shown here is derived from an EMBL/GenBank/DDBJ whole genome shotgun (WGS) entry which is preliminary data.</text>
</comment>
<evidence type="ECO:0000256" key="1">
    <source>
        <dbReference type="ARBA" id="ARBA00023015"/>
    </source>
</evidence>